<dbReference type="EMBL" id="BT089023">
    <property type="protein sequence ID" value="ACU00256.1"/>
    <property type="molecule type" value="mRNA"/>
</dbReference>
<proteinExistence type="evidence at transcript level"/>
<feature type="region of interest" description="Disordered" evidence="1">
    <location>
        <begin position="37"/>
        <end position="62"/>
    </location>
</feature>
<gene>
    <name evidence="2" type="primary">Oda-RB</name>
</gene>
<evidence type="ECO:0000313" key="2">
    <source>
        <dbReference type="EMBL" id="ACU00256.1"/>
    </source>
</evidence>
<evidence type="ECO:0000256" key="1">
    <source>
        <dbReference type="SAM" id="MobiDB-lite"/>
    </source>
</evidence>
<sequence length="62" mass="6613">FCDVQLPIEFYSTPCCATQCLVVASLEENLMTAELPTASSAPSRLRLAPRPCPRSPTASLSA</sequence>
<reference evidence="2" key="1">
    <citation type="submission" date="2009-08" db="EMBL/GenBank/DDBJ databases">
        <authorList>
            <person name="Carlson J."/>
            <person name="Booth B."/>
            <person name="Frise E."/>
            <person name="Park S."/>
            <person name="Wan K."/>
            <person name="Yu C."/>
            <person name="Celniker S."/>
        </authorList>
    </citation>
    <scope>NUCLEOTIDE SEQUENCE</scope>
</reference>
<protein>
    <submittedName>
        <fullName evidence="2">AT20210p</fullName>
    </submittedName>
</protein>
<name>C6SV31_DROME</name>
<organism evidence="2">
    <name type="scientific">Drosophila melanogaster</name>
    <name type="common">Fruit fly</name>
    <dbReference type="NCBI Taxonomy" id="7227"/>
    <lineage>
        <taxon>Eukaryota</taxon>
        <taxon>Metazoa</taxon>
        <taxon>Ecdysozoa</taxon>
        <taxon>Arthropoda</taxon>
        <taxon>Hexapoda</taxon>
        <taxon>Insecta</taxon>
        <taxon>Pterygota</taxon>
        <taxon>Neoptera</taxon>
        <taxon>Endopterygota</taxon>
        <taxon>Diptera</taxon>
        <taxon>Brachycera</taxon>
        <taxon>Muscomorpha</taxon>
        <taxon>Ephydroidea</taxon>
        <taxon>Drosophilidae</taxon>
        <taxon>Drosophila</taxon>
        <taxon>Sophophora</taxon>
    </lineage>
</organism>
<dbReference type="AlphaFoldDB" id="C6SV31"/>
<accession>C6SV31</accession>
<feature type="non-terminal residue" evidence="2">
    <location>
        <position position="1"/>
    </location>
</feature>